<dbReference type="eggNOG" id="arCOG12094">
    <property type="taxonomic scope" value="Archaea"/>
</dbReference>
<reference evidence="1 2" key="1">
    <citation type="journal article" date="2014" name="PLoS Genet.">
        <title>Phylogenetically driven sequencing of extremely halophilic archaea reveals strategies for static and dynamic osmo-response.</title>
        <authorList>
            <person name="Becker E.A."/>
            <person name="Seitzer P.M."/>
            <person name="Tritt A."/>
            <person name="Larsen D."/>
            <person name="Krusor M."/>
            <person name="Yao A.I."/>
            <person name="Wu D."/>
            <person name="Madern D."/>
            <person name="Eisen J.A."/>
            <person name="Darling A.E."/>
            <person name="Facciotti M.T."/>
        </authorList>
    </citation>
    <scope>NUCLEOTIDE SEQUENCE [LARGE SCALE GENOMIC DNA]</scope>
    <source>
        <strain evidence="1 2">JCM 10879</strain>
    </source>
</reference>
<proteinExistence type="predicted"/>
<organism evidence="1 2">
    <name type="scientific">Halobiforma nitratireducens JCM 10879</name>
    <dbReference type="NCBI Taxonomy" id="1227454"/>
    <lineage>
        <taxon>Archaea</taxon>
        <taxon>Methanobacteriati</taxon>
        <taxon>Methanobacteriota</taxon>
        <taxon>Stenosarchaea group</taxon>
        <taxon>Halobacteria</taxon>
        <taxon>Halobacteriales</taxon>
        <taxon>Natrialbaceae</taxon>
        <taxon>Halobiforma</taxon>
    </lineage>
</organism>
<dbReference type="RefSeq" id="WP_006673951.1">
    <property type="nucleotide sequence ID" value="NZ_AOMA01000157.1"/>
</dbReference>
<dbReference type="AlphaFoldDB" id="M0LDN3"/>
<name>M0LDN3_9EURY</name>
<dbReference type="Proteomes" id="UP000011607">
    <property type="component" value="Unassembled WGS sequence"/>
</dbReference>
<sequence>MSTTTDSRRIDIDLRSDLGADDLPPSAPETATLTIAYNDDGGRRIEISHGQDEWTLEFDADGRCVDRDPPARQLPGWISDAVELVRGEL</sequence>
<dbReference type="OrthoDB" id="190764at2157"/>
<dbReference type="EMBL" id="AOMA01000157">
    <property type="protein sequence ID" value="EMA31701.1"/>
    <property type="molecule type" value="Genomic_DNA"/>
</dbReference>
<gene>
    <name evidence="1" type="ORF">C446_15318</name>
</gene>
<evidence type="ECO:0000313" key="1">
    <source>
        <dbReference type="EMBL" id="EMA31701.1"/>
    </source>
</evidence>
<evidence type="ECO:0000313" key="2">
    <source>
        <dbReference type="Proteomes" id="UP000011607"/>
    </source>
</evidence>
<comment type="caution">
    <text evidence="1">The sequence shown here is derived from an EMBL/GenBank/DDBJ whole genome shotgun (WGS) entry which is preliminary data.</text>
</comment>
<keyword evidence="2" id="KW-1185">Reference proteome</keyword>
<dbReference type="STRING" id="1227454.C446_15318"/>
<accession>M0LDN3</accession>
<protein>
    <submittedName>
        <fullName evidence="1">Uncharacterized protein</fullName>
    </submittedName>
</protein>